<dbReference type="CDD" id="cd05265">
    <property type="entry name" value="SDR_a1"/>
    <property type="match status" value="1"/>
</dbReference>
<evidence type="ECO:0000259" key="7">
    <source>
        <dbReference type="Pfam" id="PF01370"/>
    </source>
</evidence>
<gene>
    <name evidence="8" type="ORF">DCF25_19560</name>
</gene>
<evidence type="ECO:0000256" key="2">
    <source>
        <dbReference type="ARBA" id="ARBA00007637"/>
    </source>
</evidence>
<protein>
    <recommendedName>
        <fullName evidence="3">UDP-glucose 4-epimerase</fullName>
    </recommendedName>
    <alternativeName>
        <fullName evidence="5">Galactowaldenase</fullName>
    </alternativeName>
    <alternativeName>
        <fullName evidence="4">UDP-galactose 4-epimerase</fullName>
    </alternativeName>
</protein>
<dbReference type="Pfam" id="PF01370">
    <property type="entry name" value="Epimerase"/>
    <property type="match status" value="1"/>
</dbReference>
<evidence type="ECO:0000313" key="9">
    <source>
        <dbReference type="Proteomes" id="UP000249354"/>
    </source>
</evidence>
<organism evidence="8 9">
    <name type="scientific">Leptolyngbya foveolarum</name>
    <dbReference type="NCBI Taxonomy" id="47253"/>
    <lineage>
        <taxon>Bacteria</taxon>
        <taxon>Bacillati</taxon>
        <taxon>Cyanobacteriota</taxon>
        <taxon>Cyanophyceae</taxon>
        <taxon>Leptolyngbyales</taxon>
        <taxon>Leptolyngbyaceae</taxon>
        <taxon>Leptolyngbya group</taxon>
        <taxon>Leptolyngbya</taxon>
    </lineage>
</organism>
<dbReference type="PANTHER" id="PTHR43725">
    <property type="entry name" value="UDP-GLUCOSE 4-EPIMERASE"/>
    <property type="match status" value="1"/>
</dbReference>
<dbReference type="InterPro" id="IPR001509">
    <property type="entry name" value="Epimerase_deHydtase"/>
</dbReference>
<dbReference type="AlphaFoldDB" id="A0A2W4TQV1"/>
<comment type="pathway">
    <text evidence="1">Carbohydrate metabolism; galactose metabolism.</text>
</comment>
<dbReference type="Gene3D" id="3.40.50.720">
    <property type="entry name" value="NAD(P)-binding Rossmann-like Domain"/>
    <property type="match status" value="1"/>
</dbReference>
<evidence type="ECO:0000256" key="6">
    <source>
        <dbReference type="SAM" id="MobiDB-lite"/>
    </source>
</evidence>
<comment type="caution">
    <text evidence="8">The sequence shown here is derived from an EMBL/GenBank/DDBJ whole genome shotgun (WGS) entry which is preliminary data.</text>
</comment>
<dbReference type="EMBL" id="QBMC01000188">
    <property type="protein sequence ID" value="PZO11342.1"/>
    <property type="molecule type" value="Genomic_DNA"/>
</dbReference>
<evidence type="ECO:0000256" key="5">
    <source>
        <dbReference type="ARBA" id="ARBA00033067"/>
    </source>
</evidence>
<sequence>MRILVIGGTRFIGIYLTQQLVEAGHEVVLLNRGNHPSPVEGLETIVCDRTNPSALKSALQPFLKGQTFDAIYDNNGRELAHTQPLVDLFQDKIQHYIYVSSAGVYAKSDQMPHQEGDPVDPNSRHKGKHHTEDYLKSSGIPFTAIRPVYIYGPQNYNPLEQWFFDRIVRDRPIPIPGSGMALTHLGHCEDLATAMVSVLGNAKATGQIYNISGDKAVTFDGLARACAIATGKDPKAIDIIHYDPTKFDFGKKKAFPMRVQHFFTDISKAKADLNWQPKFSLVDGLKDSYENDYLATGKDKLDIDFSLDQQILNKFS</sequence>
<evidence type="ECO:0000256" key="3">
    <source>
        <dbReference type="ARBA" id="ARBA00018569"/>
    </source>
</evidence>
<dbReference type="InterPro" id="IPR036291">
    <property type="entry name" value="NAD(P)-bd_dom_sf"/>
</dbReference>
<dbReference type="Proteomes" id="UP000249354">
    <property type="component" value="Unassembled WGS sequence"/>
</dbReference>
<dbReference type="GO" id="GO:0005829">
    <property type="term" value="C:cytosol"/>
    <property type="evidence" value="ECO:0007669"/>
    <property type="project" value="TreeGrafter"/>
</dbReference>
<evidence type="ECO:0000256" key="1">
    <source>
        <dbReference type="ARBA" id="ARBA00004947"/>
    </source>
</evidence>
<accession>A0A2W4TQV1</accession>
<dbReference type="PANTHER" id="PTHR43725:SF8">
    <property type="entry name" value="CHLOROPLAST STEM-LOOP BINDING PROTEIN OF 41 KDA B, CHLOROPLASTIC"/>
    <property type="match status" value="1"/>
</dbReference>
<dbReference type="GO" id="GO:0005996">
    <property type="term" value="P:monosaccharide metabolic process"/>
    <property type="evidence" value="ECO:0007669"/>
    <property type="project" value="TreeGrafter"/>
</dbReference>
<evidence type="ECO:0000256" key="4">
    <source>
        <dbReference type="ARBA" id="ARBA00031367"/>
    </source>
</evidence>
<name>A0A2W4TQV1_9CYAN</name>
<dbReference type="SUPFAM" id="SSF51735">
    <property type="entry name" value="NAD(P)-binding Rossmann-fold domains"/>
    <property type="match status" value="1"/>
</dbReference>
<evidence type="ECO:0000313" key="8">
    <source>
        <dbReference type="EMBL" id="PZO11342.1"/>
    </source>
</evidence>
<feature type="domain" description="NAD-dependent epimerase/dehydratase" evidence="7">
    <location>
        <begin position="3"/>
        <end position="211"/>
    </location>
</feature>
<comment type="similarity">
    <text evidence="2">Belongs to the NAD(P)-dependent epimerase/dehydratase family.</text>
</comment>
<proteinExistence type="inferred from homology"/>
<reference evidence="8 9" key="2">
    <citation type="submission" date="2018-06" db="EMBL/GenBank/DDBJ databases">
        <title>Metagenomic assembly of (sub)arctic Cyanobacteria and their associated microbiome from non-axenic cultures.</title>
        <authorList>
            <person name="Baurain D."/>
        </authorList>
    </citation>
    <scope>NUCLEOTIDE SEQUENCE [LARGE SCALE GENOMIC DNA]</scope>
    <source>
        <strain evidence="8">ULC129bin1</strain>
    </source>
</reference>
<reference evidence="9" key="1">
    <citation type="submission" date="2018-04" db="EMBL/GenBank/DDBJ databases">
        <authorList>
            <person name="Cornet L."/>
        </authorList>
    </citation>
    <scope>NUCLEOTIDE SEQUENCE [LARGE SCALE GENOMIC DNA]</scope>
</reference>
<feature type="region of interest" description="Disordered" evidence="6">
    <location>
        <begin position="109"/>
        <end position="134"/>
    </location>
</feature>
<dbReference type="GO" id="GO:0003978">
    <property type="term" value="F:UDP-glucose 4-epimerase activity"/>
    <property type="evidence" value="ECO:0007669"/>
    <property type="project" value="TreeGrafter"/>
</dbReference>